<gene>
    <name evidence="9" type="primary">trpD</name>
    <name evidence="12" type="ORF">AS030_08810</name>
</gene>
<dbReference type="Gene3D" id="1.20.970.10">
    <property type="entry name" value="Transferase, Pyrimidine Nucleoside Phosphorylase, Chain C"/>
    <property type="match status" value="1"/>
</dbReference>
<dbReference type="FunFam" id="3.40.1030.10:FF:000002">
    <property type="entry name" value="Anthranilate phosphoribosyltransferase"/>
    <property type="match status" value="1"/>
</dbReference>
<dbReference type="OrthoDB" id="9806430at2"/>
<evidence type="ECO:0000256" key="5">
    <source>
        <dbReference type="ARBA" id="ARBA00022822"/>
    </source>
</evidence>
<feature type="binding site" evidence="9">
    <location>
        <position position="89"/>
    </location>
    <ligand>
        <name>5-phospho-alpha-D-ribose 1-diphosphate</name>
        <dbReference type="ChEBI" id="CHEBI:58017"/>
    </ligand>
</feature>
<dbReference type="Gene3D" id="3.40.1030.10">
    <property type="entry name" value="Nucleoside phosphorylase/phosphoribosyltransferase catalytic domain"/>
    <property type="match status" value="1"/>
</dbReference>
<comment type="caution">
    <text evidence="12">The sequence shown here is derived from an EMBL/GenBank/DDBJ whole genome shotgun (WGS) entry which is preliminary data.</text>
</comment>
<comment type="similarity">
    <text evidence="9">Belongs to the anthranilate phosphoribosyltransferase family.</text>
</comment>
<dbReference type="InterPro" id="IPR017459">
    <property type="entry name" value="Glycosyl_Trfase_fam3_N_dom"/>
</dbReference>
<feature type="binding site" evidence="9">
    <location>
        <position position="93"/>
    </location>
    <ligand>
        <name>Mg(2+)</name>
        <dbReference type="ChEBI" id="CHEBI:18420"/>
        <label>1</label>
    </ligand>
</feature>
<evidence type="ECO:0000256" key="4">
    <source>
        <dbReference type="ARBA" id="ARBA00022679"/>
    </source>
</evidence>
<feature type="binding site" evidence="9">
    <location>
        <position position="227"/>
    </location>
    <ligand>
        <name>Mg(2+)</name>
        <dbReference type="ChEBI" id="CHEBI:18420"/>
        <label>1</label>
    </ligand>
</feature>
<feature type="binding site" evidence="9">
    <location>
        <position position="226"/>
    </location>
    <ligand>
        <name>Mg(2+)</name>
        <dbReference type="ChEBI" id="CHEBI:18420"/>
        <label>2</label>
    </ligand>
</feature>
<evidence type="ECO:0000259" key="11">
    <source>
        <dbReference type="Pfam" id="PF02885"/>
    </source>
</evidence>
<dbReference type="GO" id="GO:0000162">
    <property type="term" value="P:L-tryptophan biosynthetic process"/>
    <property type="evidence" value="ECO:0007669"/>
    <property type="project" value="UniProtKB-UniRule"/>
</dbReference>
<reference evidence="12 13" key="1">
    <citation type="journal article" date="2014" name="Antonie Van Leeuwenhoek">
        <title>Fictibacillus enclensis sp. nov., isolated from marine sediment.</title>
        <authorList>
            <person name="Dastager S.G."/>
            <person name="Mawlankar R."/>
            <person name="Srinivasan K."/>
            <person name="Tang S.K."/>
            <person name="Lee J.C."/>
            <person name="Ramana V.V."/>
            <person name="Shouche Y.S."/>
        </authorList>
    </citation>
    <scope>NUCLEOTIDE SEQUENCE [LARGE SCALE GENOMIC DNA]</scope>
    <source>
        <strain evidence="12 13">NIO-1003</strain>
    </source>
</reference>
<dbReference type="AlphaFoldDB" id="A0A0V8JEY4"/>
<feature type="binding site" evidence="9">
    <location>
        <position position="81"/>
    </location>
    <ligand>
        <name>anthranilate</name>
        <dbReference type="ChEBI" id="CHEBI:16567"/>
        <label>1</label>
    </ligand>
</feature>
<feature type="binding site" evidence="9">
    <location>
        <position position="167"/>
    </location>
    <ligand>
        <name>anthranilate</name>
        <dbReference type="ChEBI" id="CHEBI:16567"/>
        <label>2</label>
    </ligand>
</feature>
<comment type="cofactor">
    <cofactor evidence="9">
        <name>Mg(2+)</name>
        <dbReference type="ChEBI" id="CHEBI:18420"/>
    </cofactor>
    <text evidence="9">Binds 2 magnesium ions per monomer.</text>
</comment>
<evidence type="ECO:0000256" key="2">
    <source>
        <dbReference type="ARBA" id="ARBA00022605"/>
    </source>
</evidence>
<evidence type="ECO:0000259" key="10">
    <source>
        <dbReference type="Pfam" id="PF00591"/>
    </source>
</evidence>
<feature type="binding site" evidence="9">
    <location>
        <position position="112"/>
    </location>
    <ligand>
        <name>anthranilate</name>
        <dbReference type="ChEBI" id="CHEBI:16567"/>
        <label>1</label>
    </ligand>
</feature>
<dbReference type="UniPathway" id="UPA00035">
    <property type="reaction ID" value="UER00041"/>
</dbReference>
<dbReference type="RefSeq" id="WP_061970654.1">
    <property type="nucleotide sequence ID" value="NZ_FMAV01000001.1"/>
</dbReference>
<dbReference type="GO" id="GO:0000287">
    <property type="term" value="F:magnesium ion binding"/>
    <property type="evidence" value="ECO:0007669"/>
    <property type="project" value="UniProtKB-UniRule"/>
</dbReference>
<keyword evidence="13" id="KW-1185">Reference proteome</keyword>
<feature type="domain" description="Glycosyl transferase family 3" evidence="10">
    <location>
        <begin position="75"/>
        <end position="326"/>
    </location>
</feature>
<dbReference type="HAMAP" id="MF_00211">
    <property type="entry name" value="TrpD"/>
    <property type="match status" value="1"/>
</dbReference>
<dbReference type="Pfam" id="PF00591">
    <property type="entry name" value="Glycos_transf_3"/>
    <property type="match status" value="1"/>
</dbReference>
<dbReference type="Pfam" id="PF02885">
    <property type="entry name" value="Glycos_trans_3N"/>
    <property type="match status" value="1"/>
</dbReference>
<keyword evidence="6 9" id="KW-0057">Aromatic amino acid biosynthesis</keyword>
<organism evidence="12 13">
    <name type="scientific">Fictibacillus enclensis</name>
    <dbReference type="NCBI Taxonomy" id="1017270"/>
    <lineage>
        <taxon>Bacteria</taxon>
        <taxon>Bacillati</taxon>
        <taxon>Bacillota</taxon>
        <taxon>Bacilli</taxon>
        <taxon>Bacillales</taxon>
        <taxon>Fictibacillaceae</taxon>
        <taxon>Fictibacillus</taxon>
    </lineage>
</organism>
<sequence length="346" mass="37108">MAIKELLQKGILGETYSESEAYEMMNEILEGKATEVQLSSLLTILRLRGETISEIIGFSTAILDHTLPLHVDFPQLLDTCGTGGDGASTFNISTASALMLSSDGVKVAKHGNSAVTSKSGSADVLSRLGIQSSSDVSEINRNLDEFSLCFLFAPNYHPALRHASQTRKGLSFRTVFNILGPLVNPAHPTHQLIGAFNRETAEKMAIAISQFKNQRTLVVTGEDGLDECSIFAPTHFFEVKDGQVSEFTLSPEDVGLTYGKLEDVTVSSSQESAALIQGVLKGNAPESARNIVVYNTAASLYLTGRSDSIREGVSYAQDLIASGKALEHLEMIQNQTGGVPYAATNS</sequence>
<keyword evidence="2 9" id="KW-0028">Amino-acid biosynthesis</keyword>
<feature type="binding site" evidence="9">
    <location>
        <begin position="109"/>
        <end position="117"/>
    </location>
    <ligand>
        <name>5-phospho-alpha-D-ribose 1-diphosphate</name>
        <dbReference type="ChEBI" id="CHEBI:58017"/>
    </ligand>
</feature>
<dbReference type="InterPro" id="IPR000312">
    <property type="entry name" value="Glycosyl_Trfase_fam3"/>
</dbReference>
<dbReference type="NCBIfam" id="TIGR01245">
    <property type="entry name" value="trpD"/>
    <property type="match status" value="1"/>
</dbReference>
<feature type="binding site" evidence="9">
    <location>
        <begin position="84"/>
        <end position="85"/>
    </location>
    <ligand>
        <name>5-phospho-alpha-D-ribose 1-diphosphate</name>
        <dbReference type="ChEBI" id="CHEBI:58017"/>
    </ligand>
</feature>
<feature type="binding site" evidence="9">
    <location>
        <position position="227"/>
    </location>
    <ligand>
        <name>Mg(2+)</name>
        <dbReference type="ChEBI" id="CHEBI:18420"/>
        <label>2</label>
    </ligand>
</feature>
<dbReference type="EMBL" id="LNQN01000001">
    <property type="protein sequence ID" value="KSU85579.1"/>
    <property type="molecule type" value="Genomic_DNA"/>
</dbReference>
<name>A0A0V8JEY4_9BACL</name>
<evidence type="ECO:0000256" key="3">
    <source>
        <dbReference type="ARBA" id="ARBA00022676"/>
    </source>
</evidence>
<evidence type="ECO:0000256" key="9">
    <source>
        <dbReference type="HAMAP-Rule" id="MF_00211"/>
    </source>
</evidence>
<dbReference type="Proteomes" id="UP000054099">
    <property type="component" value="Unassembled WGS sequence"/>
</dbReference>
<dbReference type="GO" id="GO:0004048">
    <property type="term" value="F:anthranilate phosphoribosyltransferase activity"/>
    <property type="evidence" value="ECO:0007669"/>
    <property type="project" value="UniProtKB-UniRule"/>
</dbReference>
<keyword evidence="9" id="KW-0479">Metal-binding</keyword>
<dbReference type="EC" id="2.4.2.18" evidence="9"/>
<dbReference type="InterPro" id="IPR005940">
    <property type="entry name" value="Anthranilate_Pribosyl_Tfrase"/>
</dbReference>
<comment type="function">
    <text evidence="9">Catalyzes the transfer of the phosphoribosyl group of 5-phosphorylribose-1-pyrophosphate (PRPP) to anthranilate to yield N-(5'-phosphoribosyl)-anthranilate (PRA).</text>
</comment>
<feature type="binding site" evidence="9">
    <location>
        <begin position="91"/>
        <end position="94"/>
    </location>
    <ligand>
        <name>5-phospho-alpha-D-ribose 1-diphosphate</name>
        <dbReference type="ChEBI" id="CHEBI:58017"/>
    </ligand>
</feature>
<feature type="binding site" evidence="9">
    <location>
        <position position="81"/>
    </location>
    <ligand>
        <name>5-phospho-alpha-D-ribose 1-diphosphate</name>
        <dbReference type="ChEBI" id="CHEBI:58017"/>
    </ligand>
</feature>
<dbReference type="PANTHER" id="PTHR43285">
    <property type="entry name" value="ANTHRANILATE PHOSPHORIBOSYLTRANSFERASE"/>
    <property type="match status" value="1"/>
</dbReference>
<dbReference type="InterPro" id="IPR036320">
    <property type="entry name" value="Glycosyl_Trfase_fam3_N_dom_sf"/>
</dbReference>
<feature type="binding site" evidence="9">
    <location>
        <position position="121"/>
    </location>
    <ligand>
        <name>5-phospho-alpha-D-ribose 1-diphosphate</name>
        <dbReference type="ChEBI" id="CHEBI:58017"/>
    </ligand>
</feature>
<evidence type="ECO:0000313" key="12">
    <source>
        <dbReference type="EMBL" id="KSU85579.1"/>
    </source>
</evidence>
<evidence type="ECO:0000256" key="7">
    <source>
        <dbReference type="ARBA" id="ARBA00052328"/>
    </source>
</evidence>
<keyword evidence="5 9" id="KW-0822">Tryptophan biosynthesis</keyword>
<keyword evidence="9" id="KW-0460">Magnesium</keyword>
<evidence type="ECO:0000256" key="1">
    <source>
        <dbReference type="ARBA" id="ARBA00004907"/>
    </source>
</evidence>
<dbReference type="PANTHER" id="PTHR43285:SF2">
    <property type="entry name" value="ANTHRANILATE PHOSPHORIBOSYLTRANSFERASE"/>
    <property type="match status" value="1"/>
</dbReference>
<accession>A0A0V8JEY4</accession>
<keyword evidence="4 9" id="KW-0808">Transferase</keyword>
<feature type="domain" description="Glycosyl transferase family 3 N-terminal" evidence="11">
    <location>
        <begin position="4"/>
        <end position="65"/>
    </location>
</feature>
<comment type="similarity">
    <text evidence="8">In the C-terminal section; belongs to the anthranilate phosphoribosyltransferase family.</text>
</comment>
<dbReference type="InterPro" id="IPR035902">
    <property type="entry name" value="Nuc_phospho_transferase"/>
</dbReference>
<proteinExistence type="inferred from homology"/>
<dbReference type="GO" id="GO:0005829">
    <property type="term" value="C:cytosol"/>
    <property type="evidence" value="ECO:0007669"/>
    <property type="project" value="TreeGrafter"/>
</dbReference>
<dbReference type="SUPFAM" id="SSF47648">
    <property type="entry name" value="Nucleoside phosphorylase/phosphoribosyltransferase N-terminal domain"/>
    <property type="match status" value="1"/>
</dbReference>
<evidence type="ECO:0000313" key="13">
    <source>
        <dbReference type="Proteomes" id="UP000054099"/>
    </source>
</evidence>
<comment type="subunit">
    <text evidence="9">Homodimer.</text>
</comment>
<dbReference type="SUPFAM" id="SSF52418">
    <property type="entry name" value="Nucleoside phosphorylase/phosphoribosyltransferase catalytic domain"/>
    <property type="match status" value="1"/>
</dbReference>
<protein>
    <recommendedName>
        <fullName evidence="9">Anthranilate phosphoribosyltransferase</fullName>
        <ecNumber evidence="9">2.4.2.18</ecNumber>
    </recommendedName>
</protein>
<evidence type="ECO:0000256" key="8">
    <source>
        <dbReference type="ARBA" id="ARBA00061188"/>
    </source>
</evidence>
<evidence type="ECO:0000256" key="6">
    <source>
        <dbReference type="ARBA" id="ARBA00023141"/>
    </source>
</evidence>
<comment type="catalytic activity">
    <reaction evidence="7 9">
        <text>N-(5-phospho-beta-D-ribosyl)anthranilate + diphosphate = 5-phospho-alpha-D-ribose 1-diphosphate + anthranilate</text>
        <dbReference type="Rhea" id="RHEA:11768"/>
        <dbReference type="ChEBI" id="CHEBI:16567"/>
        <dbReference type="ChEBI" id="CHEBI:18277"/>
        <dbReference type="ChEBI" id="CHEBI:33019"/>
        <dbReference type="ChEBI" id="CHEBI:58017"/>
        <dbReference type="EC" id="2.4.2.18"/>
    </reaction>
</comment>
<comment type="caution">
    <text evidence="9">Lacks conserved residue(s) required for the propagation of feature annotation.</text>
</comment>
<keyword evidence="3 9" id="KW-0328">Glycosyltransferase</keyword>
<comment type="pathway">
    <text evidence="1 9">Amino-acid biosynthesis; L-tryptophan biosynthesis; L-tryptophan from chorismate: step 2/5.</text>
</comment>